<dbReference type="PANTHER" id="PTHR43756">
    <property type="entry name" value="CHOLINE MONOOXYGENASE, CHLOROPLASTIC"/>
    <property type="match status" value="1"/>
</dbReference>
<feature type="domain" description="Rieske" evidence="7">
    <location>
        <begin position="38"/>
        <end position="136"/>
    </location>
</feature>
<dbReference type="GO" id="GO:0005506">
    <property type="term" value="F:iron ion binding"/>
    <property type="evidence" value="ECO:0007669"/>
    <property type="project" value="InterPro"/>
</dbReference>
<gene>
    <name evidence="8" type="ORF">GNP93_18925</name>
</gene>
<dbReference type="InterPro" id="IPR036922">
    <property type="entry name" value="Rieske_2Fe-2S_sf"/>
</dbReference>
<evidence type="ECO:0000259" key="7">
    <source>
        <dbReference type="PROSITE" id="PS51296"/>
    </source>
</evidence>
<dbReference type="GO" id="GO:0004497">
    <property type="term" value="F:monooxygenase activity"/>
    <property type="evidence" value="ECO:0007669"/>
    <property type="project" value="UniProtKB-ARBA"/>
</dbReference>
<keyword evidence="2" id="KW-0001">2Fe-2S</keyword>
<keyword evidence="3" id="KW-0479">Metal-binding</keyword>
<comment type="similarity">
    <text evidence="1">Belongs to the bacterial ring-hydroxylating dioxygenase alpha subunit family.</text>
</comment>
<evidence type="ECO:0000256" key="2">
    <source>
        <dbReference type="ARBA" id="ARBA00022714"/>
    </source>
</evidence>
<reference evidence="8 9" key="1">
    <citation type="submission" date="2019-11" db="EMBL/GenBank/DDBJ databases">
        <title>Draft genome sequences of five Paenibacillus species of dairy origin.</title>
        <authorList>
            <person name="Olajide A.M."/>
            <person name="Chen S."/>
            <person name="Lapointe G."/>
        </authorList>
    </citation>
    <scope>NUCLEOTIDE SEQUENCE [LARGE SCALE GENOMIC DNA]</scope>
    <source>
        <strain evidence="8 9">2CS3</strain>
    </source>
</reference>
<evidence type="ECO:0000256" key="1">
    <source>
        <dbReference type="ARBA" id="ARBA00008751"/>
    </source>
</evidence>
<evidence type="ECO:0000256" key="6">
    <source>
        <dbReference type="ARBA" id="ARBA00023014"/>
    </source>
</evidence>
<name>A0A7X2ZD97_9BACL</name>
<dbReference type="PROSITE" id="PS51296">
    <property type="entry name" value="RIESKE"/>
    <property type="match status" value="1"/>
</dbReference>
<dbReference type="RefSeq" id="WP_155615310.1">
    <property type="nucleotide sequence ID" value="NZ_WNZX01000017.1"/>
</dbReference>
<dbReference type="Pfam" id="PF00848">
    <property type="entry name" value="Ring_hydroxyl_A"/>
    <property type="match status" value="1"/>
</dbReference>
<dbReference type="InterPro" id="IPR015879">
    <property type="entry name" value="Ring_hydroxy_dOase_asu_C_dom"/>
</dbReference>
<dbReference type="InterPro" id="IPR001663">
    <property type="entry name" value="Rng_hydr_dOase-A"/>
</dbReference>
<dbReference type="Pfam" id="PF00355">
    <property type="entry name" value="Rieske"/>
    <property type="match status" value="1"/>
</dbReference>
<dbReference type="GO" id="GO:0051537">
    <property type="term" value="F:2 iron, 2 sulfur cluster binding"/>
    <property type="evidence" value="ECO:0007669"/>
    <property type="project" value="UniProtKB-KW"/>
</dbReference>
<dbReference type="SUPFAM" id="SSF50022">
    <property type="entry name" value="ISP domain"/>
    <property type="match status" value="1"/>
</dbReference>
<dbReference type="Gene3D" id="3.90.380.10">
    <property type="entry name" value="Naphthalene 1,2-dioxygenase Alpha Subunit, Chain A, domain 1"/>
    <property type="match status" value="1"/>
</dbReference>
<keyword evidence="9" id="KW-1185">Reference proteome</keyword>
<dbReference type="SUPFAM" id="SSF55961">
    <property type="entry name" value="Bet v1-like"/>
    <property type="match status" value="1"/>
</dbReference>
<evidence type="ECO:0000256" key="4">
    <source>
        <dbReference type="ARBA" id="ARBA00023002"/>
    </source>
</evidence>
<accession>A0A7X2ZD97</accession>
<dbReference type="PANTHER" id="PTHR43756:SF1">
    <property type="entry name" value="3-PHENYLPROPIONATE_CINNAMIC ACID DIOXYGENASE SUBUNIT ALPHA"/>
    <property type="match status" value="1"/>
</dbReference>
<protein>
    <submittedName>
        <fullName evidence="8">Rieske 2Fe-2S domain-containing protein</fullName>
    </submittedName>
</protein>
<dbReference type="EMBL" id="WNZX01000017">
    <property type="protein sequence ID" value="MUG72741.1"/>
    <property type="molecule type" value="Genomic_DNA"/>
</dbReference>
<evidence type="ECO:0000256" key="3">
    <source>
        <dbReference type="ARBA" id="ARBA00022723"/>
    </source>
</evidence>
<keyword evidence="4" id="KW-0560">Oxidoreductase</keyword>
<dbReference type="Gene3D" id="2.102.10.10">
    <property type="entry name" value="Rieske [2Fe-2S] iron-sulphur domain"/>
    <property type="match status" value="1"/>
</dbReference>
<comment type="caution">
    <text evidence="8">The sequence shown here is derived from an EMBL/GenBank/DDBJ whole genome shotgun (WGS) entry which is preliminary data.</text>
</comment>
<organism evidence="8 9">
    <name type="scientific">Paenibacillus validus</name>
    <dbReference type="NCBI Taxonomy" id="44253"/>
    <lineage>
        <taxon>Bacteria</taxon>
        <taxon>Bacillati</taxon>
        <taxon>Bacillota</taxon>
        <taxon>Bacilli</taxon>
        <taxon>Bacillales</taxon>
        <taxon>Paenibacillaceae</taxon>
        <taxon>Paenibacillus</taxon>
    </lineage>
</organism>
<dbReference type="AlphaFoldDB" id="A0A7X2ZD97"/>
<dbReference type="GO" id="GO:0016705">
    <property type="term" value="F:oxidoreductase activity, acting on paired donors, with incorporation or reduction of molecular oxygen"/>
    <property type="evidence" value="ECO:0007669"/>
    <property type="project" value="UniProtKB-ARBA"/>
</dbReference>
<evidence type="ECO:0000313" key="8">
    <source>
        <dbReference type="EMBL" id="MUG72741.1"/>
    </source>
</evidence>
<dbReference type="InterPro" id="IPR017941">
    <property type="entry name" value="Rieske_2Fe-2S"/>
</dbReference>
<keyword evidence="6" id="KW-0411">Iron-sulfur</keyword>
<evidence type="ECO:0000256" key="5">
    <source>
        <dbReference type="ARBA" id="ARBA00023004"/>
    </source>
</evidence>
<dbReference type="Proteomes" id="UP000450917">
    <property type="component" value="Unassembled WGS sequence"/>
</dbReference>
<proteinExistence type="inferred from homology"/>
<keyword evidence="5" id="KW-0408">Iron</keyword>
<dbReference type="PRINTS" id="PR00090">
    <property type="entry name" value="RNGDIOXGNASE"/>
</dbReference>
<sequence>MLNLDKAIRDQEGYIDSKIFTDEELYRLEMEKVFQHTWLFVGHESSLPKPGDYILNKMGEDEVIVVRDRSNRVRVFLNRCTHRGNKVCLFDRGSQKSFTCTFHGWQYNIEGGLMGLPQGESYAGSLKREEWGLKEVPKVSSYGGLIFASWDEEICSLDDYLGDIRWYLDRMLLKPFLGGIEVLPGRGKYMMPTNWKMMADNFMHDEYHVPITHVSFFRALMHMSQNGGDNWMCGNQFDRGFNVLSTSPAGVPHAAGLVEFWNDPRPDSSAQVQPLNDRAIAERLGPEAVEWLQERERRMKEFMEEEQHKVHGSANWTIFPNLSLILMPGALRASGIIQWHPKGPMMLEGWQWFAVEKDAPDVVKRYGASVLAADQAPAGMITTDDTENFDRMYKNVISKGVEERPFNYAMPGIDLQRFYEEFREAGLDLEALPGTPLPVFTEEKALAFYQYYRDLMKKER</sequence>
<evidence type="ECO:0000313" key="9">
    <source>
        <dbReference type="Proteomes" id="UP000450917"/>
    </source>
</evidence>